<keyword evidence="2" id="KW-1185">Reference proteome</keyword>
<dbReference type="KEGG" id="abat:CFX1CAM_0883"/>
<name>A0A1Y6K4Z7_9CHLR</name>
<evidence type="ECO:0000313" key="2">
    <source>
        <dbReference type="Proteomes" id="UP000195514"/>
    </source>
</evidence>
<accession>A0A1Y6K4Z7</accession>
<reference evidence="2" key="1">
    <citation type="submission" date="2017-05" db="EMBL/GenBank/DDBJ databases">
        <authorList>
            <person name="Kirkegaard R."/>
            <person name="Mcilroy J S."/>
        </authorList>
    </citation>
    <scope>NUCLEOTIDE SEQUENCE [LARGE SCALE GENOMIC DNA]</scope>
</reference>
<dbReference type="Proteomes" id="UP000195514">
    <property type="component" value="Chromosome I"/>
</dbReference>
<protein>
    <submittedName>
        <fullName evidence="1">Uncharacterized protein</fullName>
    </submittedName>
</protein>
<evidence type="ECO:0000313" key="1">
    <source>
        <dbReference type="EMBL" id="SMX53948.1"/>
    </source>
</evidence>
<dbReference type="EMBL" id="LT859958">
    <property type="protein sequence ID" value="SMX53948.1"/>
    <property type="molecule type" value="Genomic_DNA"/>
</dbReference>
<sequence>MFVNNVVSPSAQGRHFVKTVVLESIETRTRLGSNLKESLPDEKT</sequence>
<dbReference type="AlphaFoldDB" id="A0A1Y6K4Z7"/>
<gene>
    <name evidence="1" type="ORF">CFX1CAM_0883</name>
</gene>
<organism evidence="1 2">
    <name type="scientific">Candidatus Brevifilum fermentans</name>
    <dbReference type="NCBI Taxonomy" id="1986204"/>
    <lineage>
        <taxon>Bacteria</taxon>
        <taxon>Bacillati</taxon>
        <taxon>Chloroflexota</taxon>
        <taxon>Anaerolineae</taxon>
        <taxon>Anaerolineales</taxon>
        <taxon>Anaerolineaceae</taxon>
        <taxon>Candidatus Brevifilum</taxon>
    </lineage>
</organism>
<proteinExistence type="predicted"/>